<keyword evidence="2" id="KW-1185">Reference proteome</keyword>
<evidence type="ECO:0000313" key="1">
    <source>
        <dbReference type="EMBL" id="GMH29056.1"/>
    </source>
</evidence>
<reference evidence="1" key="1">
    <citation type="submission" date="2023-05" db="EMBL/GenBank/DDBJ databases">
        <title>Nepenthes gracilis genome sequencing.</title>
        <authorList>
            <person name="Fukushima K."/>
        </authorList>
    </citation>
    <scope>NUCLEOTIDE SEQUENCE</scope>
    <source>
        <strain evidence="1">SING2019-196</strain>
    </source>
</reference>
<accession>A0AAD3Y717</accession>
<dbReference type="EMBL" id="BSYO01000035">
    <property type="protein sequence ID" value="GMH29056.1"/>
    <property type="molecule type" value="Genomic_DNA"/>
</dbReference>
<dbReference type="AlphaFoldDB" id="A0AAD3Y717"/>
<gene>
    <name evidence="1" type="ORF">Nepgr_030899</name>
</gene>
<protein>
    <submittedName>
        <fullName evidence="1">Uncharacterized protein</fullName>
    </submittedName>
</protein>
<evidence type="ECO:0000313" key="2">
    <source>
        <dbReference type="Proteomes" id="UP001279734"/>
    </source>
</evidence>
<dbReference type="Proteomes" id="UP001279734">
    <property type="component" value="Unassembled WGS sequence"/>
</dbReference>
<proteinExistence type="predicted"/>
<name>A0AAD3Y717_NEPGR</name>
<comment type="caution">
    <text evidence="1">The sequence shown here is derived from an EMBL/GenBank/DDBJ whole genome shotgun (WGS) entry which is preliminary data.</text>
</comment>
<organism evidence="1 2">
    <name type="scientific">Nepenthes gracilis</name>
    <name type="common">Slender pitcher plant</name>
    <dbReference type="NCBI Taxonomy" id="150966"/>
    <lineage>
        <taxon>Eukaryota</taxon>
        <taxon>Viridiplantae</taxon>
        <taxon>Streptophyta</taxon>
        <taxon>Embryophyta</taxon>
        <taxon>Tracheophyta</taxon>
        <taxon>Spermatophyta</taxon>
        <taxon>Magnoliopsida</taxon>
        <taxon>eudicotyledons</taxon>
        <taxon>Gunneridae</taxon>
        <taxon>Pentapetalae</taxon>
        <taxon>Caryophyllales</taxon>
        <taxon>Nepenthaceae</taxon>
        <taxon>Nepenthes</taxon>
    </lineage>
</organism>
<sequence>MAYFDFARLRLSPNCRSGFKSRFRFDMNCRSQVLSLRLHPKAIGSFMPILELLPISNRDRSVLGGNTGYARGCCCVLLPMEWLFTLPMWLQSLNWGWCPLHLLMEYGSGRP</sequence>